<dbReference type="RefSeq" id="WP_207347037.1">
    <property type="nucleotide sequence ID" value="NZ_CP076456.1"/>
</dbReference>
<evidence type="ECO:0000256" key="7">
    <source>
        <dbReference type="SAM" id="Phobius"/>
    </source>
</evidence>
<keyword evidence="2" id="KW-1003">Cell membrane</keyword>
<dbReference type="AlphaFoldDB" id="A0A975PCX4"/>
<feature type="domain" description="MacB-like periplasmic core" evidence="9">
    <location>
        <begin position="34"/>
        <end position="253"/>
    </location>
</feature>
<protein>
    <submittedName>
        <fullName evidence="10">ABC transporter permease</fullName>
    </submittedName>
</protein>
<evidence type="ECO:0000259" key="9">
    <source>
        <dbReference type="Pfam" id="PF12704"/>
    </source>
</evidence>
<evidence type="ECO:0000256" key="6">
    <source>
        <dbReference type="ARBA" id="ARBA00038076"/>
    </source>
</evidence>
<feature type="transmembrane region" description="Helical" evidence="7">
    <location>
        <begin position="35"/>
        <end position="54"/>
    </location>
</feature>
<dbReference type="Pfam" id="PF12704">
    <property type="entry name" value="MacB_PCD"/>
    <property type="match status" value="1"/>
</dbReference>
<dbReference type="GO" id="GO:0022857">
    <property type="term" value="F:transmembrane transporter activity"/>
    <property type="evidence" value="ECO:0007669"/>
    <property type="project" value="TreeGrafter"/>
</dbReference>
<dbReference type="EMBL" id="CP076456">
    <property type="protein sequence ID" value="QWQ35058.1"/>
    <property type="molecule type" value="Genomic_DNA"/>
</dbReference>
<feature type="transmembrane region" description="Helical" evidence="7">
    <location>
        <begin position="287"/>
        <end position="311"/>
    </location>
</feature>
<feature type="transmembrane region" description="Helical" evidence="7">
    <location>
        <begin position="332"/>
        <end position="363"/>
    </location>
</feature>
<feature type="domain" description="ABC3 transporter permease C-terminal" evidence="8">
    <location>
        <begin position="290"/>
        <end position="403"/>
    </location>
</feature>
<dbReference type="PANTHER" id="PTHR30572:SF4">
    <property type="entry name" value="ABC TRANSPORTER PERMEASE YTRF"/>
    <property type="match status" value="1"/>
</dbReference>
<keyword evidence="5 7" id="KW-0472">Membrane</keyword>
<comment type="subcellular location">
    <subcellularLocation>
        <location evidence="1">Cell membrane</location>
        <topology evidence="1">Multi-pass membrane protein</topology>
    </subcellularLocation>
</comment>
<evidence type="ECO:0000256" key="2">
    <source>
        <dbReference type="ARBA" id="ARBA00022475"/>
    </source>
</evidence>
<dbReference type="GO" id="GO:0005886">
    <property type="term" value="C:plasma membrane"/>
    <property type="evidence" value="ECO:0007669"/>
    <property type="project" value="UniProtKB-SubCell"/>
</dbReference>
<evidence type="ECO:0000256" key="4">
    <source>
        <dbReference type="ARBA" id="ARBA00022989"/>
    </source>
</evidence>
<accession>A0A975PCX4</accession>
<evidence type="ECO:0000259" key="8">
    <source>
        <dbReference type="Pfam" id="PF02687"/>
    </source>
</evidence>
<keyword evidence="4 7" id="KW-1133">Transmembrane helix</keyword>
<dbReference type="Pfam" id="PF02687">
    <property type="entry name" value="FtsX"/>
    <property type="match status" value="1"/>
</dbReference>
<feature type="transmembrane region" description="Helical" evidence="7">
    <location>
        <begin position="375"/>
        <end position="396"/>
    </location>
</feature>
<evidence type="ECO:0000256" key="3">
    <source>
        <dbReference type="ARBA" id="ARBA00022692"/>
    </source>
</evidence>
<sequence length="409" mass="41839">MTGSRNKALPATRLRTADLLTEAWRSIARTPWRSMLTAVGTLLSAAAFVATLGISGTINQQVSATFDLRRATTVTVEAGNGQRAGVETDSFLPEWAEPQRLDHARMLSGVTAAGVRLGIDGHTIARGPNTFDTAEPVPLIALDDGALAAMDPRVVLGRSFDAGHQQRGDHVIMLAAGTAERLRVARTGVAVYVGGRAYTVTGIYDDVARGPDALAAALVPLSLAPELAVEGAQLPQAVVATLPGAAAQVGAQIALALQPNAPETLAVVAPPDPKTLRQEVEGGVTQLSLLVSVIALVVGAVSIGNAAMAGIAQRTGEIGLRQALGARRRDIFAQLLGETTALGLLGGAAGAGVGILVTVAVSLSNRWQPILDLRLAVAAVAAGALAGALAGFWPALTATRIPPAQALNR</sequence>
<comment type="similarity">
    <text evidence="6">Belongs to the ABC-4 integral membrane protein family.</text>
</comment>
<organism evidence="10 11">
    <name type="scientific">Arthrobacter sunyaminii</name>
    <dbReference type="NCBI Taxonomy" id="2816859"/>
    <lineage>
        <taxon>Bacteria</taxon>
        <taxon>Bacillati</taxon>
        <taxon>Actinomycetota</taxon>
        <taxon>Actinomycetes</taxon>
        <taxon>Micrococcales</taxon>
        <taxon>Micrococcaceae</taxon>
        <taxon>Arthrobacter</taxon>
    </lineage>
</organism>
<dbReference type="InterPro" id="IPR025857">
    <property type="entry name" value="MacB_PCD"/>
</dbReference>
<dbReference type="PANTHER" id="PTHR30572">
    <property type="entry name" value="MEMBRANE COMPONENT OF TRANSPORTER-RELATED"/>
    <property type="match status" value="1"/>
</dbReference>
<evidence type="ECO:0000256" key="1">
    <source>
        <dbReference type="ARBA" id="ARBA00004651"/>
    </source>
</evidence>
<evidence type="ECO:0000313" key="11">
    <source>
        <dbReference type="Proteomes" id="UP000680588"/>
    </source>
</evidence>
<proteinExistence type="inferred from homology"/>
<dbReference type="KEGG" id="asun:KG104_11040"/>
<evidence type="ECO:0000313" key="10">
    <source>
        <dbReference type="EMBL" id="QWQ35058.1"/>
    </source>
</evidence>
<name>A0A975PCX4_9MICC</name>
<keyword evidence="3 7" id="KW-0812">Transmembrane</keyword>
<dbReference type="Proteomes" id="UP000680588">
    <property type="component" value="Chromosome"/>
</dbReference>
<keyword evidence="11" id="KW-1185">Reference proteome</keyword>
<dbReference type="InterPro" id="IPR050250">
    <property type="entry name" value="Macrolide_Exporter_MacB"/>
</dbReference>
<evidence type="ECO:0000256" key="5">
    <source>
        <dbReference type="ARBA" id="ARBA00023136"/>
    </source>
</evidence>
<gene>
    <name evidence="10" type="ORF">KG104_11040</name>
</gene>
<dbReference type="InterPro" id="IPR003838">
    <property type="entry name" value="ABC3_permease_C"/>
</dbReference>
<reference evidence="10" key="1">
    <citation type="submission" date="2021-06" db="EMBL/GenBank/DDBJ databases">
        <title>Novel species in genus Arthrobacter.</title>
        <authorList>
            <person name="Zhang G."/>
        </authorList>
    </citation>
    <scope>NUCLEOTIDE SEQUENCE</scope>
    <source>
        <strain evidence="10">Zg-ZUI122</strain>
    </source>
</reference>